<evidence type="ECO:0000256" key="2">
    <source>
        <dbReference type="ARBA" id="ARBA00022705"/>
    </source>
</evidence>
<evidence type="ECO:0000256" key="3">
    <source>
        <dbReference type="ARBA" id="ARBA00022723"/>
    </source>
</evidence>
<dbReference type="PANTHER" id="PTHR11669">
    <property type="entry name" value="REPLICATION FACTOR C / DNA POLYMERASE III GAMMA-TAU SUBUNIT"/>
    <property type="match status" value="1"/>
</dbReference>
<dbReference type="EC" id="2.7.7.7" evidence="9"/>
<dbReference type="AlphaFoldDB" id="S5LSS2"/>
<evidence type="ECO:0000256" key="5">
    <source>
        <dbReference type="ARBA" id="ARBA00022833"/>
    </source>
</evidence>
<comment type="function">
    <text evidence="9">DNA polymerase III is a complex, multichain enzyme responsible for most of the replicative synthesis in bacteria. This DNA polymerase also exhibits 3' to 5' exonuclease activity.</text>
</comment>
<dbReference type="InterPro" id="IPR003593">
    <property type="entry name" value="AAA+_ATPase"/>
</dbReference>
<dbReference type="GO" id="GO:0003887">
    <property type="term" value="F:DNA-directed DNA polymerase activity"/>
    <property type="evidence" value="ECO:0007669"/>
    <property type="project" value="UniProtKB-KW"/>
</dbReference>
<dbReference type="NCBIfam" id="TIGR02397">
    <property type="entry name" value="dnaX_nterm"/>
    <property type="match status" value="1"/>
</dbReference>
<sequence length="603" mass="70167">MKNKKSLYREYRPKNFDQVAGHEGIKEILISQIESGNFPHALLFSGQRGTGKTSIAKILSKIMNCENLKKYNPCENCISCKEFNNNSHADIFEIDAASNNGIEEIRNIKANISMLPTFAKYKVFIIDEIHMLSNSAFNALLKTLEEPPKYVIFILATTEFSKIPETIISRCQLFNFKKISQKSLEEKINEISNKEGKEITEDALNEIYYMSDGSLRDALNFLEQSLIVSNEKVTVDDLKKIFYISTKNEKLSIIKNVLDGNSEEIINYFEKSNEQGIDFQMMSLSLLDILKEIIEVKLTSNQKFLNNLNMEEFNKFKKYDVSIFFDLSDNIAESYTKSKNSNISFQYILINILKTLNNKTLISLQENKKINFSNSDNFLIKEHKNEEKIDQNKILEVLENNLIKDSLSLSNKNEENSFLKIQIKLLLEETKGNNWNIDFSNEQIINILANANKEIRTKLENTITNLFLNEDILMNKDKCKALIMFYNSKITAASENGIIFVCEERTISNWINIRLQNKIIREEIWNFLGSKFAIISITKKRWQEIKFEFLNRKNNNQLNKEKIVDIESFYDSFFINKEQNDEDNDYLKRAMEIFGINNIKVVN</sequence>
<keyword evidence="5" id="KW-0862">Zinc</keyword>
<dbReference type="KEGG" id="stai:STAIW_v1c00070"/>
<comment type="subunit">
    <text evidence="9">DNA polymerase III contains a core (composed of alpha, epsilon and theta chains) that associates with a tau subunit. This core dimerizes to form the POLIII' complex. PolIII' associates with the gamma complex (composed of gamma, delta, delta', psi and chi chains) and with the beta chain to form the complete DNA polymerase III complex.</text>
</comment>
<dbReference type="PANTHER" id="PTHR11669:SF0">
    <property type="entry name" value="PROTEIN STICHEL-LIKE 2"/>
    <property type="match status" value="1"/>
</dbReference>
<dbReference type="Proteomes" id="UP000014984">
    <property type="component" value="Chromosome"/>
</dbReference>
<dbReference type="InterPro" id="IPR027417">
    <property type="entry name" value="P-loop_NTPase"/>
</dbReference>
<comment type="catalytic activity">
    <reaction evidence="8 9">
        <text>DNA(n) + a 2'-deoxyribonucleoside 5'-triphosphate = DNA(n+1) + diphosphate</text>
        <dbReference type="Rhea" id="RHEA:22508"/>
        <dbReference type="Rhea" id="RHEA-COMP:17339"/>
        <dbReference type="Rhea" id="RHEA-COMP:17340"/>
        <dbReference type="ChEBI" id="CHEBI:33019"/>
        <dbReference type="ChEBI" id="CHEBI:61560"/>
        <dbReference type="ChEBI" id="CHEBI:173112"/>
        <dbReference type="EC" id="2.7.7.7"/>
    </reaction>
</comment>
<protein>
    <recommendedName>
        <fullName evidence="9">DNA polymerase III subunit gamma/tau</fullName>
        <ecNumber evidence="9">2.7.7.7</ecNumber>
    </recommendedName>
</protein>
<evidence type="ECO:0000256" key="7">
    <source>
        <dbReference type="ARBA" id="ARBA00022932"/>
    </source>
</evidence>
<dbReference type="OrthoDB" id="9810148at2"/>
<dbReference type="PATRIC" id="fig|1276220.3.peg.7"/>
<evidence type="ECO:0000313" key="13">
    <source>
        <dbReference type="Proteomes" id="UP000014984"/>
    </source>
</evidence>
<dbReference type="FunFam" id="3.40.50.300:FF:000014">
    <property type="entry name" value="DNA polymerase III subunit gamma/tau"/>
    <property type="match status" value="1"/>
</dbReference>
<keyword evidence="4 9" id="KW-0547">Nucleotide-binding</keyword>
<dbReference type="GO" id="GO:0009360">
    <property type="term" value="C:DNA polymerase III complex"/>
    <property type="evidence" value="ECO:0007669"/>
    <property type="project" value="InterPro"/>
</dbReference>
<keyword evidence="9" id="KW-0808">Transferase</keyword>
<evidence type="ECO:0000256" key="8">
    <source>
        <dbReference type="ARBA" id="ARBA00049244"/>
    </source>
</evidence>
<evidence type="ECO:0000256" key="10">
    <source>
        <dbReference type="SAM" id="Coils"/>
    </source>
</evidence>
<dbReference type="CDD" id="cd00009">
    <property type="entry name" value="AAA"/>
    <property type="match status" value="1"/>
</dbReference>
<dbReference type="GO" id="GO:0006261">
    <property type="term" value="P:DNA-templated DNA replication"/>
    <property type="evidence" value="ECO:0007669"/>
    <property type="project" value="TreeGrafter"/>
</dbReference>
<proteinExistence type="inferred from homology"/>
<accession>S5LSS2</accession>
<dbReference type="GO" id="GO:0046872">
    <property type="term" value="F:metal ion binding"/>
    <property type="evidence" value="ECO:0007669"/>
    <property type="project" value="UniProtKB-KW"/>
</dbReference>
<dbReference type="CDD" id="cd18137">
    <property type="entry name" value="HLD_clamp_pol_III_gamma_tau"/>
    <property type="match status" value="1"/>
</dbReference>
<name>S5LSS2_9MOLU</name>
<evidence type="ECO:0000313" key="12">
    <source>
        <dbReference type="EMBL" id="AGR40704.1"/>
    </source>
</evidence>
<dbReference type="STRING" id="1276220.STAIW_v1c00070"/>
<dbReference type="SMART" id="SM00382">
    <property type="entry name" value="AAA"/>
    <property type="match status" value="1"/>
</dbReference>
<keyword evidence="2 9" id="KW-0235">DNA replication</keyword>
<feature type="coiled-coil region" evidence="10">
    <location>
        <begin position="381"/>
        <end position="429"/>
    </location>
</feature>
<dbReference type="HOGENOM" id="CLU_006229_0_3_14"/>
<evidence type="ECO:0000256" key="9">
    <source>
        <dbReference type="RuleBase" id="RU364063"/>
    </source>
</evidence>
<evidence type="ECO:0000256" key="6">
    <source>
        <dbReference type="ARBA" id="ARBA00022840"/>
    </source>
</evidence>
<dbReference type="InterPro" id="IPR050238">
    <property type="entry name" value="DNA_Rep/Repair_Clamp_Loader"/>
</dbReference>
<dbReference type="Pfam" id="PF13177">
    <property type="entry name" value="DNA_pol3_delta2"/>
    <property type="match status" value="1"/>
</dbReference>
<evidence type="ECO:0000256" key="4">
    <source>
        <dbReference type="ARBA" id="ARBA00022741"/>
    </source>
</evidence>
<keyword evidence="7 9" id="KW-0239">DNA-directed DNA polymerase</keyword>
<dbReference type="eggNOG" id="COG2812">
    <property type="taxonomic scope" value="Bacteria"/>
</dbReference>
<keyword evidence="13" id="KW-1185">Reference proteome</keyword>
<dbReference type="GO" id="GO:0005524">
    <property type="term" value="F:ATP binding"/>
    <property type="evidence" value="ECO:0007669"/>
    <property type="project" value="UniProtKB-KW"/>
</dbReference>
<dbReference type="RefSeq" id="WP_020833843.1">
    <property type="nucleotide sequence ID" value="NC_021846.1"/>
</dbReference>
<dbReference type="InterPro" id="IPR022754">
    <property type="entry name" value="DNA_pol_III_gamma-3"/>
</dbReference>
<dbReference type="InterPro" id="IPR012763">
    <property type="entry name" value="DNA_pol_III_sug/sutau_N"/>
</dbReference>
<dbReference type="Gene3D" id="1.10.8.60">
    <property type="match status" value="1"/>
</dbReference>
<keyword evidence="9" id="KW-0548">Nucleotidyltransferase</keyword>
<dbReference type="Gene3D" id="3.40.50.300">
    <property type="entry name" value="P-loop containing nucleotide triphosphate hydrolases"/>
    <property type="match status" value="1"/>
</dbReference>
<comment type="similarity">
    <text evidence="1 9">Belongs to the DnaX/STICHEL family.</text>
</comment>
<gene>
    <name evidence="9 12" type="primary">dnaX</name>
    <name evidence="12" type="ORF">STAIW_v1c00070</name>
</gene>
<dbReference type="EMBL" id="CP005074">
    <property type="protein sequence ID" value="AGR40704.1"/>
    <property type="molecule type" value="Genomic_DNA"/>
</dbReference>
<keyword evidence="3" id="KW-0479">Metal-binding</keyword>
<keyword evidence="6 9" id="KW-0067">ATP-binding</keyword>
<dbReference type="Pfam" id="PF12169">
    <property type="entry name" value="DNA_pol3_gamma3"/>
    <property type="match status" value="1"/>
</dbReference>
<evidence type="ECO:0000256" key="1">
    <source>
        <dbReference type="ARBA" id="ARBA00006360"/>
    </source>
</evidence>
<organism evidence="12 13">
    <name type="scientific">Spiroplasma taiwanense CT-1</name>
    <dbReference type="NCBI Taxonomy" id="1276220"/>
    <lineage>
        <taxon>Bacteria</taxon>
        <taxon>Bacillati</taxon>
        <taxon>Mycoplasmatota</taxon>
        <taxon>Mollicutes</taxon>
        <taxon>Entomoplasmatales</taxon>
        <taxon>Spiroplasmataceae</taxon>
        <taxon>Spiroplasma</taxon>
    </lineage>
</organism>
<keyword evidence="10" id="KW-0175">Coiled coil</keyword>
<evidence type="ECO:0000259" key="11">
    <source>
        <dbReference type="SMART" id="SM00382"/>
    </source>
</evidence>
<dbReference type="SUPFAM" id="SSF52540">
    <property type="entry name" value="P-loop containing nucleoside triphosphate hydrolases"/>
    <property type="match status" value="1"/>
</dbReference>
<dbReference type="InterPro" id="IPR045085">
    <property type="entry name" value="HLD_clamp_pol_III_gamma_tau"/>
</dbReference>
<reference evidence="12 13" key="1">
    <citation type="journal article" date="2013" name="Genome Biol. Evol.">
        <title>Comparison of metabolic capacities and inference of gene content evolution in mosquito-associated Spiroplasma diminutum and S. taiwanense.</title>
        <authorList>
            <person name="Lo W.S."/>
            <person name="Ku C."/>
            <person name="Chen L.L."/>
            <person name="Chang T.H."/>
            <person name="Kuo C.H."/>
        </authorList>
    </citation>
    <scope>NUCLEOTIDE SEQUENCE [LARGE SCALE GENOMIC DNA]</scope>
    <source>
        <strain evidence="12">CT-1</strain>
    </source>
</reference>
<feature type="domain" description="AAA+ ATPase" evidence="11">
    <location>
        <begin position="38"/>
        <end position="180"/>
    </location>
</feature>